<protein>
    <recommendedName>
        <fullName evidence="4">F-box domain-containing protein</fullName>
    </recommendedName>
</protein>
<proteinExistence type="predicted"/>
<dbReference type="KEGG" id="spar:SPRG_03114"/>
<dbReference type="GeneID" id="24125643"/>
<reference evidence="2 3" key="1">
    <citation type="journal article" date="2013" name="PLoS Genet.">
        <title>Distinctive expansion of potential virulence genes in the genome of the oomycete fish pathogen Saprolegnia parasitica.</title>
        <authorList>
            <person name="Jiang R.H."/>
            <person name="de Bruijn I."/>
            <person name="Haas B.J."/>
            <person name="Belmonte R."/>
            <person name="Lobach L."/>
            <person name="Christie J."/>
            <person name="van den Ackerveken G."/>
            <person name="Bottin A."/>
            <person name="Bulone V."/>
            <person name="Diaz-Moreno S.M."/>
            <person name="Dumas B."/>
            <person name="Fan L."/>
            <person name="Gaulin E."/>
            <person name="Govers F."/>
            <person name="Grenville-Briggs L.J."/>
            <person name="Horner N.R."/>
            <person name="Levin J.Z."/>
            <person name="Mammella M."/>
            <person name="Meijer H.J."/>
            <person name="Morris P."/>
            <person name="Nusbaum C."/>
            <person name="Oome S."/>
            <person name="Phillips A.J."/>
            <person name="van Rooyen D."/>
            <person name="Rzeszutek E."/>
            <person name="Saraiva M."/>
            <person name="Secombes C.J."/>
            <person name="Seidl M.F."/>
            <person name="Snel B."/>
            <person name="Stassen J.H."/>
            <person name="Sykes S."/>
            <person name="Tripathy S."/>
            <person name="van den Berg H."/>
            <person name="Vega-Arreguin J.C."/>
            <person name="Wawra S."/>
            <person name="Young S.K."/>
            <person name="Zeng Q."/>
            <person name="Dieguez-Uribeondo J."/>
            <person name="Russ C."/>
            <person name="Tyler B.M."/>
            <person name="van West P."/>
        </authorList>
    </citation>
    <scope>NUCLEOTIDE SEQUENCE [LARGE SCALE GENOMIC DNA]</scope>
    <source>
        <strain evidence="2 3">CBS 223.65</strain>
    </source>
</reference>
<dbReference type="AlphaFoldDB" id="A0A067CN11"/>
<dbReference type="Gene3D" id="3.80.10.10">
    <property type="entry name" value="Ribonuclease Inhibitor"/>
    <property type="match status" value="1"/>
</dbReference>
<evidence type="ECO:0008006" key="4">
    <source>
        <dbReference type="Google" id="ProtNLM"/>
    </source>
</evidence>
<feature type="compositionally biased region" description="Acidic residues" evidence="1">
    <location>
        <begin position="235"/>
        <end position="253"/>
    </location>
</feature>
<dbReference type="InterPro" id="IPR032675">
    <property type="entry name" value="LRR_dom_sf"/>
</dbReference>
<evidence type="ECO:0000256" key="1">
    <source>
        <dbReference type="SAM" id="MobiDB-lite"/>
    </source>
</evidence>
<keyword evidence="3" id="KW-1185">Reference proteome</keyword>
<dbReference type="VEuPathDB" id="FungiDB:SPRG_03114"/>
<accession>A0A067CN11</accession>
<evidence type="ECO:0000313" key="2">
    <source>
        <dbReference type="EMBL" id="KDO31898.1"/>
    </source>
</evidence>
<dbReference type="Proteomes" id="UP000030745">
    <property type="component" value="Unassembled WGS sequence"/>
</dbReference>
<dbReference type="EMBL" id="KK583196">
    <property type="protein sequence ID" value="KDO31898.1"/>
    <property type="molecule type" value="Genomic_DNA"/>
</dbReference>
<dbReference type="SUPFAM" id="SSF52047">
    <property type="entry name" value="RNI-like"/>
    <property type="match status" value="1"/>
</dbReference>
<sequence>MGSEKRRSSSTPTTVLGLTHVLEAIVRCCAAPSDVLSFLAALPASTRSAPLMALYQLLRAPANAVARIGDKNPMAYLWPRLELQSIAPVAATLVTRAMPIFNVVCVHNPHTLTNVLALAVPRPARGLDVFASFVNTWGPKLTHLSFSDRQIPRTVDVQALCAMLKRCTNLHAVDVSPCAYDTAIVAAVTTPAHTRLRCLIILSKQREPEPDWAVTLVPWLKSGRARHLGFAYYNDDDDNDNDDDDDDDDDDDGGPPYHTSNHSIAHVLAAAASLVSLHLDLHPAGSITSTRAGPWFLHLQELRVSIVDQGYIMELLKHVNPTVLTSLAIEYGGEGNLDCVLHALPRLVALQELIVDEADFKQVSWPPSSTMPPLMALRRLAFHNVEFSTTALDALATYASRSPALQTLSWRGCRWNSHLVHVVATHLHAWVGCGVKAMHLIDCNINALGVAKLAAALAGLCSPLGFQLCVSCTSPLENVCMEPLLDALTTCDGVALLLNRDSGALVTAARDLACHNIVVPIHTFNWTPDMEATCVTWRA</sequence>
<name>A0A067CN11_SAPPC</name>
<organism evidence="2 3">
    <name type="scientific">Saprolegnia parasitica (strain CBS 223.65)</name>
    <dbReference type="NCBI Taxonomy" id="695850"/>
    <lineage>
        <taxon>Eukaryota</taxon>
        <taxon>Sar</taxon>
        <taxon>Stramenopiles</taxon>
        <taxon>Oomycota</taxon>
        <taxon>Saprolegniomycetes</taxon>
        <taxon>Saprolegniales</taxon>
        <taxon>Saprolegniaceae</taxon>
        <taxon>Saprolegnia</taxon>
    </lineage>
</organism>
<dbReference type="RefSeq" id="XP_012197097.1">
    <property type="nucleotide sequence ID" value="XM_012341707.1"/>
</dbReference>
<feature type="region of interest" description="Disordered" evidence="1">
    <location>
        <begin position="235"/>
        <end position="258"/>
    </location>
</feature>
<gene>
    <name evidence="2" type="ORF">SPRG_03114</name>
</gene>
<evidence type="ECO:0000313" key="3">
    <source>
        <dbReference type="Proteomes" id="UP000030745"/>
    </source>
</evidence>